<proteinExistence type="predicted"/>
<gene>
    <name evidence="2" type="ordered locus">Sinac_0880</name>
</gene>
<dbReference type="Proteomes" id="UP000010798">
    <property type="component" value="Chromosome"/>
</dbReference>
<name>L0D8U3_SINAD</name>
<organism evidence="2 3">
    <name type="scientific">Singulisphaera acidiphila (strain ATCC BAA-1392 / DSM 18658 / VKM B-2454 / MOB10)</name>
    <dbReference type="NCBI Taxonomy" id="886293"/>
    <lineage>
        <taxon>Bacteria</taxon>
        <taxon>Pseudomonadati</taxon>
        <taxon>Planctomycetota</taxon>
        <taxon>Planctomycetia</taxon>
        <taxon>Isosphaerales</taxon>
        <taxon>Isosphaeraceae</taxon>
        <taxon>Singulisphaera</taxon>
    </lineage>
</organism>
<feature type="region of interest" description="Disordered" evidence="1">
    <location>
        <begin position="1"/>
        <end position="20"/>
    </location>
</feature>
<sequence>MLTRLEMNGRIDADHSSHTPELLQGGRVCTAVIDPLSERASSNIALLYGGVFSRPAKESGVAPQRAWFPSATRKAFAR</sequence>
<dbReference type="STRING" id="886293.Sinac_0880"/>
<accession>L0D8U3</accession>
<reference evidence="2 3" key="1">
    <citation type="submission" date="2012-02" db="EMBL/GenBank/DDBJ databases">
        <title>Complete sequence of chromosome of Singulisphaera acidiphila DSM 18658.</title>
        <authorList>
            <consortium name="US DOE Joint Genome Institute (JGI-PGF)"/>
            <person name="Lucas S."/>
            <person name="Copeland A."/>
            <person name="Lapidus A."/>
            <person name="Glavina del Rio T."/>
            <person name="Dalin E."/>
            <person name="Tice H."/>
            <person name="Bruce D."/>
            <person name="Goodwin L."/>
            <person name="Pitluck S."/>
            <person name="Peters L."/>
            <person name="Ovchinnikova G."/>
            <person name="Chertkov O."/>
            <person name="Kyrpides N."/>
            <person name="Mavromatis K."/>
            <person name="Ivanova N."/>
            <person name="Brettin T."/>
            <person name="Detter J.C."/>
            <person name="Han C."/>
            <person name="Larimer F."/>
            <person name="Land M."/>
            <person name="Hauser L."/>
            <person name="Markowitz V."/>
            <person name="Cheng J.-F."/>
            <person name="Hugenholtz P."/>
            <person name="Woyke T."/>
            <person name="Wu D."/>
            <person name="Tindall B."/>
            <person name="Pomrenke H."/>
            <person name="Brambilla E."/>
            <person name="Klenk H.-P."/>
            <person name="Eisen J.A."/>
        </authorList>
    </citation>
    <scope>NUCLEOTIDE SEQUENCE [LARGE SCALE GENOMIC DNA]</scope>
    <source>
        <strain evidence="3">ATCC BAA-1392 / DSM 18658 / VKM B-2454 / MOB10</strain>
    </source>
</reference>
<keyword evidence="3" id="KW-1185">Reference proteome</keyword>
<dbReference type="HOGENOM" id="CLU_2620122_0_0_0"/>
<feature type="compositionally biased region" description="Basic and acidic residues" evidence="1">
    <location>
        <begin position="7"/>
        <end position="18"/>
    </location>
</feature>
<dbReference type="EMBL" id="CP003364">
    <property type="protein sequence ID" value="AGA25285.1"/>
    <property type="molecule type" value="Genomic_DNA"/>
</dbReference>
<dbReference type="AlphaFoldDB" id="L0D8U3"/>
<dbReference type="KEGG" id="saci:Sinac_0880"/>
<dbReference type="RefSeq" id="WP_015244463.1">
    <property type="nucleotide sequence ID" value="NC_019892.1"/>
</dbReference>
<dbReference type="OrthoDB" id="9889626at2"/>
<protein>
    <submittedName>
        <fullName evidence="2">Uncharacterized protein</fullName>
    </submittedName>
</protein>
<evidence type="ECO:0000256" key="1">
    <source>
        <dbReference type="SAM" id="MobiDB-lite"/>
    </source>
</evidence>
<evidence type="ECO:0000313" key="3">
    <source>
        <dbReference type="Proteomes" id="UP000010798"/>
    </source>
</evidence>
<evidence type="ECO:0000313" key="2">
    <source>
        <dbReference type="EMBL" id="AGA25285.1"/>
    </source>
</evidence>